<evidence type="ECO:0000256" key="1">
    <source>
        <dbReference type="ARBA" id="ARBA00004141"/>
    </source>
</evidence>
<dbReference type="PANTHER" id="PTHR11410">
    <property type="entry name" value="ATP SYNTHASE SUBUNIT A"/>
    <property type="match status" value="1"/>
</dbReference>
<reference evidence="12" key="1">
    <citation type="journal article" date="2014" name="Int. J. Syst. Evol. Microbiol.">
        <title>Complete genome sequence of Corynebacterium casei LMG S-19264T (=DSM 44701T), isolated from a smear-ripened cheese.</title>
        <authorList>
            <consortium name="US DOE Joint Genome Institute (JGI-PGF)"/>
            <person name="Walter F."/>
            <person name="Albersmeier A."/>
            <person name="Kalinowski J."/>
            <person name="Ruckert C."/>
        </authorList>
    </citation>
    <scope>NUCLEOTIDE SEQUENCE</scope>
    <source>
        <strain evidence="12">NBRC 112290</strain>
    </source>
</reference>
<dbReference type="SUPFAM" id="SSF81336">
    <property type="entry name" value="F1F0 ATP synthase subunit A"/>
    <property type="match status" value="1"/>
</dbReference>
<protein>
    <recommendedName>
        <fullName evidence="14">ATP synthase subunit a</fullName>
    </recommendedName>
</protein>
<dbReference type="InterPro" id="IPR000568">
    <property type="entry name" value="ATP_synth_F0_asu"/>
</dbReference>
<keyword evidence="4" id="KW-0138">CF(0)</keyword>
<evidence type="ECO:0000256" key="6">
    <source>
        <dbReference type="ARBA" id="ARBA00022781"/>
    </source>
</evidence>
<dbReference type="Proteomes" id="UP001157161">
    <property type="component" value="Unassembled WGS sequence"/>
</dbReference>
<feature type="transmembrane region" description="Helical" evidence="11">
    <location>
        <begin position="127"/>
        <end position="144"/>
    </location>
</feature>
<keyword evidence="6" id="KW-0375">Hydrogen ion transport</keyword>
<evidence type="ECO:0000256" key="11">
    <source>
        <dbReference type="SAM" id="Phobius"/>
    </source>
</evidence>
<evidence type="ECO:0000256" key="2">
    <source>
        <dbReference type="ARBA" id="ARBA00006810"/>
    </source>
</evidence>
<evidence type="ECO:0000256" key="7">
    <source>
        <dbReference type="ARBA" id="ARBA00022989"/>
    </source>
</evidence>
<evidence type="ECO:0000256" key="4">
    <source>
        <dbReference type="ARBA" id="ARBA00022547"/>
    </source>
</evidence>
<keyword evidence="10" id="KW-0066">ATP synthesis</keyword>
<dbReference type="AlphaFoldDB" id="A0AA37XDR2"/>
<sequence>MMVRVIMAVALILILWLATRRAKLVPGRAQAAVEFVLDFVRVQIVEQILGKVNGRRFTPMLTTIFFTIIAMNISGVIPALNIGGTSVVGLPLLLALWVYVMYLATGVRKHGVVGYLKTSLFPSSVPWYMYPIVTPIEILQVFILRPATLALRLLANMLAGHLMLVLCFAGTNFLFFEGAA</sequence>
<proteinExistence type="inferred from homology"/>
<evidence type="ECO:0000256" key="8">
    <source>
        <dbReference type="ARBA" id="ARBA00023065"/>
    </source>
</evidence>
<dbReference type="Gene3D" id="1.20.120.220">
    <property type="entry name" value="ATP synthase, F0 complex, subunit A"/>
    <property type="match status" value="1"/>
</dbReference>
<dbReference type="InterPro" id="IPR035908">
    <property type="entry name" value="F0_ATP_A_sf"/>
</dbReference>
<keyword evidence="13" id="KW-1185">Reference proteome</keyword>
<dbReference type="CDD" id="cd00310">
    <property type="entry name" value="ATP-synt_Fo_a_6"/>
    <property type="match status" value="1"/>
</dbReference>
<keyword evidence="7 11" id="KW-1133">Transmembrane helix</keyword>
<reference evidence="12" key="2">
    <citation type="submission" date="2023-02" db="EMBL/GenBank/DDBJ databases">
        <authorList>
            <person name="Sun Q."/>
            <person name="Mori K."/>
        </authorList>
    </citation>
    <scope>NUCLEOTIDE SEQUENCE</scope>
    <source>
        <strain evidence="12">NBRC 112290</strain>
    </source>
</reference>
<evidence type="ECO:0000313" key="13">
    <source>
        <dbReference type="Proteomes" id="UP001157161"/>
    </source>
</evidence>
<keyword evidence="9 11" id="KW-0472">Membrane</keyword>
<evidence type="ECO:0008006" key="14">
    <source>
        <dbReference type="Google" id="ProtNLM"/>
    </source>
</evidence>
<dbReference type="GO" id="GO:0045259">
    <property type="term" value="C:proton-transporting ATP synthase complex"/>
    <property type="evidence" value="ECO:0007669"/>
    <property type="project" value="UniProtKB-KW"/>
</dbReference>
<evidence type="ECO:0000256" key="3">
    <source>
        <dbReference type="ARBA" id="ARBA00022448"/>
    </source>
</evidence>
<evidence type="ECO:0000313" key="12">
    <source>
        <dbReference type="EMBL" id="GMA30692.1"/>
    </source>
</evidence>
<comment type="caution">
    <text evidence="12">The sequence shown here is derived from an EMBL/GenBank/DDBJ whole genome shotgun (WGS) entry which is preliminary data.</text>
</comment>
<keyword evidence="3" id="KW-0813">Transport</keyword>
<comment type="similarity">
    <text evidence="2">Belongs to the ATPase A chain family.</text>
</comment>
<evidence type="ECO:0000256" key="9">
    <source>
        <dbReference type="ARBA" id="ARBA00023136"/>
    </source>
</evidence>
<dbReference type="Pfam" id="PF00119">
    <property type="entry name" value="ATP-synt_A"/>
    <property type="match status" value="1"/>
</dbReference>
<keyword evidence="5 11" id="KW-0812">Transmembrane</keyword>
<feature type="transmembrane region" description="Helical" evidence="11">
    <location>
        <begin position="60"/>
        <end position="80"/>
    </location>
</feature>
<dbReference type="PRINTS" id="PR00123">
    <property type="entry name" value="ATPASEA"/>
</dbReference>
<dbReference type="GO" id="GO:0046933">
    <property type="term" value="F:proton-transporting ATP synthase activity, rotational mechanism"/>
    <property type="evidence" value="ECO:0007669"/>
    <property type="project" value="TreeGrafter"/>
</dbReference>
<keyword evidence="8" id="KW-0406">Ion transport</keyword>
<evidence type="ECO:0000256" key="10">
    <source>
        <dbReference type="ARBA" id="ARBA00023310"/>
    </source>
</evidence>
<feature type="transmembrane region" description="Helical" evidence="11">
    <location>
        <begin position="87"/>
        <end position="107"/>
    </location>
</feature>
<accession>A0AA37XDR2</accession>
<feature type="transmembrane region" description="Helical" evidence="11">
    <location>
        <begin position="153"/>
        <end position="176"/>
    </location>
</feature>
<organism evidence="12 13">
    <name type="scientific">Litorihabitans aurantiacus</name>
    <dbReference type="NCBI Taxonomy" id="1930061"/>
    <lineage>
        <taxon>Bacteria</taxon>
        <taxon>Bacillati</taxon>
        <taxon>Actinomycetota</taxon>
        <taxon>Actinomycetes</taxon>
        <taxon>Micrococcales</taxon>
        <taxon>Beutenbergiaceae</taxon>
        <taxon>Litorihabitans</taxon>
    </lineage>
</organism>
<dbReference type="InterPro" id="IPR045083">
    <property type="entry name" value="ATP_synth_F0_asu_bact/mt"/>
</dbReference>
<evidence type="ECO:0000256" key="5">
    <source>
        <dbReference type="ARBA" id="ARBA00022692"/>
    </source>
</evidence>
<comment type="subcellular location">
    <subcellularLocation>
        <location evidence="1">Membrane</location>
        <topology evidence="1">Multi-pass membrane protein</topology>
    </subcellularLocation>
</comment>
<name>A0AA37XDR2_9MICO</name>
<dbReference type="PANTHER" id="PTHR11410:SF0">
    <property type="entry name" value="ATP SYNTHASE SUBUNIT A"/>
    <property type="match status" value="1"/>
</dbReference>
<dbReference type="EMBL" id="BSUM01000001">
    <property type="protein sequence ID" value="GMA30692.1"/>
    <property type="molecule type" value="Genomic_DNA"/>
</dbReference>
<gene>
    <name evidence="12" type="ORF">GCM10025875_06840</name>
</gene>